<evidence type="ECO:0000256" key="3">
    <source>
        <dbReference type="ARBA" id="ARBA00022517"/>
    </source>
</evidence>
<keyword evidence="13" id="KW-1185">Reference proteome</keyword>
<dbReference type="PANTHER" id="PTHR42698:SF1">
    <property type="entry name" value="GTPASE ERA, MITOCHONDRIAL"/>
    <property type="match status" value="1"/>
</dbReference>
<dbReference type="Proteomes" id="UP000054172">
    <property type="component" value="Unassembled WGS sequence"/>
</dbReference>
<dbReference type="NCBIfam" id="TIGR00231">
    <property type="entry name" value="small_GTP"/>
    <property type="match status" value="1"/>
</dbReference>
<dbReference type="GO" id="GO:0043024">
    <property type="term" value="F:ribosomal small subunit binding"/>
    <property type="evidence" value="ECO:0007669"/>
    <property type="project" value="TreeGrafter"/>
</dbReference>
<evidence type="ECO:0000259" key="11">
    <source>
        <dbReference type="PROSITE" id="PS51713"/>
    </source>
</evidence>
<reference evidence="12" key="1">
    <citation type="submission" date="2015-08" db="EMBL/GenBank/DDBJ databases">
        <title>Candidatus Bacteriodes Periocalifornicus.</title>
        <authorList>
            <person name="McLean J.S."/>
            <person name="Kelley S."/>
        </authorList>
    </citation>
    <scope>NUCLEOTIDE SEQUENCE [LARGE SCALE GENOMIC DNA]</scope>
    <source>
        <strain evidence="12">12B</strain>
    </source>
</reference>
<dbReference type="GO" id="GO:0005829">
    <property type="term" value="C:cytosol"/>
    <property type="evidence" value="ECO:0007669"/>
    <property type="project" value="TreeGrafter"/>
</dbReference>
<feature type="region of interest" description="G4" evidence="8">
    <location>
        <begin position="119"/>
        <end position="122"/>
    </location>
</feature>
<feature type="domain" description="Era-type G" evidence="11">
    <location>
        <begin position="3"/>
        <end position="169"/>
    </location>
</feature>
<comment type="function">
    <text evidence="7">An essential GTPase that binds both GDP and GTP, with rapid nucleotide exchange. Plays a role in 16S rRNA processing and 30S ribosomal subunit biogenesis and possibly also in cell cycle regulation and energy metabolism.</text>
</comment>
<dbReference type="GO" id="GO:0003924">
    <property type="term" value="F:GTPase activity"/>
    <property type="evidence" value="ECO:0007669"/>
    <property type="project" value="UniProtKB-UniRule"/>
</dbReference>
<evidence type="ECO:0000256" key="4">
    <source>
        <dbReference type="ARBA" id="ARBA00022741"/>
    </source>
</evidence>
<dbReference type="FunFam" id="3.30.300.20:FF:000003">
    <property type="entry name" value="GTPase Era"/>
    <property type="match status" value="1"/>
</dbReference>
<keyword evidence="5 7" id="KW-0694">RNA-binding</keyword>
<sequence>MHKSGFVSILGNPNVGKSTLMNRLVGERLSIVTSKAQTTRHRIFGIVDTPDYQIVYSDTPGILAPAYELQRTMLKAVEQTLEDSDFLLYITDVVENPAKHAEFFATIAKSPIPKLVLINKIDLTDQHTLEGLVAQWAERLPGAEVLPISALHSFGVELIQPKIISLLPEGEKYFPPDTLTDRPVRFFVTEIIREKILLYTHQEVPYSVEISVSDYREERGIDRIEAVIYVARDSQRGILIGHGGRMLKRIGIEARKDLERFLQKHVYLGLTVQVADNWRDDPDQLKRFGYTE</sequence>
<feature type="region of interest" description="G3" evidence="8">
    <location>
        <begin position="58"/>
        <end position="61"/>
    </location>
</feature>
<keyword evidence="3 7" id="KW-0690">Ribosome biogenesis</keyword>
<keyword evidence="7" id="KW-0963">Cytoplasm</keyword>
<dbReference type="InterPro" id="IPR005225">
    <property type="entry name" value="Small_GTP-bd"/>
</dbReference>
<dbReference type="GO" id="GO:0005525">
    <property type="term" value="F:GTP binding"/>
    <property type="evidence" value="ECO:0007669"/>
    <property type="project" value="UniProtKB-UniRule"/>
</dbReference>
<feature type="binding site" evidence="7">
    <location>
        <begin position="11"/>
        <end position="18"/>
    </location>
    <ligand>
        <name>GTP</name>
        <dbReference type="ChEBI" id="CHEBI:37565"/>
    </ligand>
</feature>
<evidence type="ECO:0000256" key="9">
    <source>
        <dbReference type="RuleBase" id="RU003761"/>
    </source>
</evidence>
<dbReference type="PROSITE" id="PS51713">
    <property type="entry name" value="G_ERA"/>
    <property type="match status" value="1"/>
</dbReference>
<feature type="binding site" evidence="7">
    <location>
        <begin position="58"/>
        <end position="62"/>
    </location>
    <ligand>
        <name>GTP</name>
        <dbReference type="ChEBI" id="CHEBI:37565"/>
    </ligand>
</feature>
<protein>
    <recommendedName>
        <fullName evidence="2 7">GTPase Era</fullName>
    </recommendedName>
</protein>
<accession>A0A0Q4B9G9</accession>
<dbReference type="InterPro" id="IPR027417">
    <property type="entry name" value="P-loop_NTPase"/>
</dbReference>
<dbReference type="Pfam" id="PF01926">
    <property type="entry name" value="MMR_HSR1"/>
    <property type="match status" value="1"/>
</dbReference>
<evidence type="ECO:0000259" key="10">
    <source>
        <dbReference type="PROSITE" id="PS50823"/>
    </source>
</evidence>
<dbReference type="PRINTS" id="PR00326">
    <property type="entry name" value="GTP1OBG"/>
</dbReference>
<dbReference type="CDD" id="cd04163">
    <property type="entry name" value="Era"/>
    <property type="match status" value="1"/>
</dbReference>
<dbReference type="GO" id="GO:0070181">
    <property type="term" value="F:small ribosomal subunit rRNA binding"/>
    <property type="evidence" value="ECO:0007669"/>
    <property type="project" value="UniProtKB-UniRule"/>
</dbReference>
<name>A0A0Q4B9G9_9BACT</name>
<dbReference type="PROSITE" id="PS50823">
    <property type="entry name" value="KH_TYPE_2"/>
    <property type="match status" value="1"/>
</dbReference>
<dbReference type="STRING" id="1702214.AL399_02680"/>
<dbReference type="Gene3D" id="3.30.300.20">
    <property type="match status" value="1"/>
</dbReference>
<evidence type="ECO:0000256" key="2">
    <source>
        <dbReference type="ARBA" id="ARBA00020484"/>
    </source>
</evidence>
<dbReference type="EMBL" id="LIIK01000008">
    <property type="protein sequence ID" value="KQM09290.1"/>
    <property type="molecule type" value="Genomic_DNA"/>
</dbReference>
<evidence type="ECO:0000313" key="12">
    <source>
        <dbReference type="EMBL" id="KQM09290.1"/>
    </source>
</evidence>
<feature type="domain" description="KH type-2" evidence="10">
    <location>
        <begin position="200"/>
        <end position="276"/>
    </location>
</feature>
<feature type="region of interest" description="G1" evidence="8">
    <location>
        <begin position="11"/>
        <end position="18"/>
    </location>
</feature>
<keyword evidence="7" id="KW-0699">rRNA-binding</keyword>
<dbReference type="HAMAP" id="MF_00367">
    <property type="entry name" value="GTPase_Era"/>
    <property type="match status" value="1"/>
</dbReference>
<keyword evidence="6 7" id="KW-0342">GTP-binding</keyword>
<dbReference type="SUPFAM" id="SSF54814">
    <property type="entry name" value="Prokaryotic type KH domain (KH-domain type II)"/>
    <property type="match status" value="1"/>
</dbReference>
<gene>
    <name evidence="7" type="primary">era</name>
    <name evidence="12" type="ORF">AL399_02680</name>
</gene>
<organism evidence="12 13">
    <name type="scientific">Candidatus [Bacteroides] periocalifornicus</name>
    <dbReference type="NCBI Taxonomy" id="1702214"/>
    <lineage>
        <taxon>Bacteria</taxon>
        <taxon>Pseudomonadati</taxon>
        <taxon>Bacteroidota</taxon>
    </lineage>
</organism>
<dbReference type="InterPro" id="IPR009019">
    <property type="entry name" value="KH_sf_prok-type"/>
</dbReference>
<dbReference type="InterPro" id="IPR005662">
    <property type="entry name" value="GTPase_Era-like"/>
</dbReference>
<comment type="subunit">
    <text evidence="7">Monomer.</text>
</comment>
<dbReference type="NCBIfam" id="TIGR00436">
    <property type="entry name" value="era"/>
    <property type="match status" value="1"/>
</dbReference>
<evidence type="ECO:0000256" key="7">
    <source>
        <dbReference type="HAMAP-Rule" id="MF_00367"/>
    </source>
</evidence>
<dbReference type="CDD" id="cd22534">
    <property type="entry name" value="KH-II_Era"/>
    <property type="match status" value="1"/>
</dbReference>
<proteinExistence type="inferred from homology"/>
<dbReference type="InterPro" id="IPR015946">
    <property type="entry name" value="KH_dom-like_a/b"/>
</dbReference>
<evidence type="ECO:0000256" key="5">
    <source>
        <dbReference type="ARBA" id="ARBA00022884"/>
    </source>
</evidence>
<dbReference type="AlphaFoldDB" id="A0A0Q4B9G9"/>
<dbReference type="NCBIfam" id="NF000908">
    <property type="entry name" value="PRK00089.1"/>
    <property type="match status" value="1"/>
</dbReference>
<dbReference type="GO" id="GO:0005886">
    <property type="term" value="C:plasma membrane"/>
    <property type="evidence" value="ECO:0007669"/>
    <property type="project" value="UniProtKB-SubCell"/>
</dbReference>
<dbReference type="GO" id="GO:0000028">
    <property type="term" value="P:ribosomal small subunit assembly"/>
    <property type="evidence" value="ECO:0007669"/>
    <property type="project" value="TreeGrafter"/>
</dbReference>
<feature type="binding site" evidence="7">
    <location>
        <begin position="119"/>
        <end position="122"/>
    </location>
    <ligand>
        <name>GTP</name>
        <dbReference type="ChEBI" id="CHEBI:37565"/>
    </ligand>
</feature>
<evidence type="ECO:0000256" key="8">
    <source>
        <dbReference type="PROSITE-ProRule" id="PRU01050"/>
    </source>
</evidence>
<feature type="region of interest" description="G5" evidence="8">
    <location>
        <begin position="148"/>
        <end position="150"/>
    </location>
</feature>
<evidence type="ECO:0000256" key="6">
    <source>
        <dbReference type="ARBA" id="ARBA00023134"/>
    </source>
</evidence>
<comment type="similarity">
    <text evidence="1 7 8 9">Belongs to the TRAFAC class TrmE-Era-EngA-EngB-Septin-like GTPase superfamily. Era GTPase family.</text>
</comment>
<dbReference type="PATRIC" id="fig|1702214.3.peg.728"/>
<keyword evidence="7" id="KW-0472">Membrane</keyword>
<dbReference type="InterPro" id="IPR004044">
    <property type="entry name" value="KH_dom_type_2"/>
</dbReference>
<dbReference type="InterPro" id="IPR006073">
    <property type="entry name" value="GTP-bd"/>
</dbReference>
<keyword evidence="4 7" id="KW-0547">Nucleotide-binding</keyword>
<feature type="region of interest" description="G2" evidence="8">
    <location>
        <begin position="37"/>
        <end position="41"/>
    </location>
</feature>
<comment type="subcellular location">
    <subcellularLocation>
        <location evidence="7">Cytoplasm</location>
    </subcellularLocation>
    <subcellularLocation>
        <location evidence="7">Cell membrane</location>
        <topology evidence="7">Peripheral membrane protein</topology>
    </subcellularLocation>
</comment>
<evidence type="ECO:0000256" key="1">
    <source>
        <dbReference type="ARBA" id="ARBA00007921"/>
    </source>
</evidence>
<dbReference type="Pfam" id="PF07650">
    <property type="entry name" value="KH_2"/>
    <property type="match status" value="1"/>
</dbReference>
<dbReference type="Gene3D" id="3.40.50.300">
    <property type="entry name" value="P-loop containing nucleotide triphosphate hydrolases"/>
    <property type="match status" value="1"/>
</dbReference>
<keyword evidence="7" id="KW-1003">Cell membrane</keyword>
<dbReference type="PANTHER" id="PTHR42698">
    <property type="entry name" value="GTPASE ERA"/>
    <property type="match status" value="1"/>
</dbReference>
<dbReference type="SUPFAM" id="SSF52540">
    <property type="entry name" value="P-loop containing nucleoside triphosphate hydrolases"/>
    <property type="match status" value="1"/>
</dbReference>
<comment type="caution">
    <text evidence="12">The sequence shown here is derived from an EMBL/GenBank/DDBJ whole genome shotgun (WGS) entry which is preliminary data.</text>
</comment>
<evidence type="ECO:0000313" key="13">
    <source>
        <dbReference type="Proteomes" id="UP000054172"/>
    </source>
</evidence>
<dbReference type="InterPro" id="IPR030388">
    <property type="entry name" value="G_ERA_dom"/>
</dbReference>